<evidence type="ECO:0000313" key="2">
    <source>
        <dbReference type="EMBL" id="OXV05481.1"/>
    </source>
</evidence>
<evidence type="ECO:0000313" key="3">
    <source>
        <dbReference type="Proteomes" id="UP000243515"/>
    </source>
</evidence>
<organism evidence="2 3">
    <name type="scientific">Elaphomyces granulatus</name>
    <dbReference type="NCBI Taxonomy" id="519963"/>
    <lineage>
        <taxon>Eukaryota</taxon>
        <taxon>Fungi</taxon>
        <taxon>Dikarya</taxon>
        <taxon>Ascomycota</taxon>
        <taxon>Pezizomycotina</taxon>
        <taxon>Eurotiomycetes</taxon>
        <taxon>Eurotiomycetidae</taxon>
        <taxon>Eurotiales</taxon>
        <taxon>Elaphomycetaceae</taxon>
        <taxon>Elaphomyces</taxon>
    </lineage>
</organism>
<evidence type="ECO:0000259" key="1">
    <source>
        <dbReference type="PROSITE" id="PS50878"/>
    </source>
</evidence>
<dbReference type="AlphaFoldDB" id="A0A232LMU8"/>
<dbReference type="PANTHER" id="PTHR33481">
    <property type="entry name" value="REVERSE TRANSCRIPTASE"/>
    <property type="match status" value="1"/>
</dbReference>
<accession>A0A232LMU8</accession>
<dbReference type="EMBL" id="NPHW01006911">
    <property type="protein sequence ID" value="OXV05481.1"/>
    <property type="molecule type" value="Genomic_DNA"/>
</dbReference>
<dbReference type="PROSITE" id="PS50878">
    <property type="entry name" value="RT_POL"/>
    <property type="match status" value="1"/>
</dbReference>
<reference evidence="2 3" key="1">
    <citation type="journal article" date="2015" name="Environ. Microbiol.">
        <title>Metagenome sequence of Elaphomyces granulatus from sporocarp tissue reveals Ascomycota ectomycorrhizal fingerprints of genome expansion and a Proteobacteria-rich microbiome.</title>
        <authorList>
            <person name="Quandt C.A."/>
            <person name="Kohler A."/>
            <person name="Hesse C.N."/>
            <person name="Sharpton T.J."/>
            <person name="Martin F."/>
            <person name="Spatafora J.W."/>
        </authorList>
    </citation>
    <scope>NUCLEOTIDE SEQUENCE [LARGE SCALE GENOMIC DNA]</scope>
    <source>
        <strain evidence="2 3">OSC145934</strain>
    </source>
</reference>
<name>A0A232LMU8_9EURO</name>
<feature type="non-terminal residue" evidence="2">
    <location>
        <position position="393"/>
    </location>
</feature>
<dbReference type="CDD" id="cd01650">
    <property type="entry name" value="RT_nLTR_like"/>
    <property type="match status" value="1"/>
</dbReference>
<dbReference type="InterPro" id="IPR043502">
    <property type="entry name" value="DNA/RNA_pol_sf"/>
</dbReference>
<dbReference type="SUPFAM" id="SSF56672">
    <property type="entry name" value="DNA/RNA polymerases"/>
    <property type="match status" value="1"/>
</dbReference>
<gene>
    <name evidence="2" type="ORF">Egran_06751</name>
</gene>
<dbReference type="Pfam" id="PF00078">
    <property type="entry name" value="RVT_1"/>
    <property type="match status" value="1"/>
</dbReference>
<protein>
    <recommendedName>
        <fullName evidence="1">Reverse transcriptase domain-containing protein</fullName>
    </recommendedName>
</protein>
<feature type="domain" description="Reverse transcriptase" evidence="1">
    <location>
        <begin position="180"/>
        <end position="393"/>
    </location>
</feature>
<comment type="caution">
    <text evidence="2">The sequence shown here is derived from an EMBL/GenBank/DDBJ whole genome shotgun (WGS) entry which is preliminary data.</text>
</comment>
<keyword evidence="3" id="KW-1185">Reference proteome</keyword>
<dbReference type="InterPro" id="IPR000477">
    <property type="entry name" value="RT_dom"/>
</dbReference>
<proteinExistence type="predicted"/>
<dbReference type="OrthoDB" id="5145195at2759"/>
<sequence length="393" mass="43560">MGTGTGQPWWNLSCREAAAAHRRARADLGPDSETTAQAKKELRRVVRKAKRDFWRQKINEATEGRDIFQMVGWARSTGQYDSPPLKDPETDAIYTRPEEKRCLLTRTLLQKAACQEDIPIAISDEHQSARLSLPPASHQEIEDTLLRTKDSTPGPDEVPVTAIRRAWPKVREAVCTLFSWCLELGWHPTPFRAATLVAIPKPGKGRDKSNPRSYRLIALQSMLGKGLERLVARRLAWAAIREKIIHPQYFGALPGRSAVDLAAAVVHDIEESWARGKVVTLLTLDVRGAFDAVLPGRLVQRLGQQGWPSNIVRWVASFVSQRSAAVRLDGETGATVQVQSGLPQGSPASPILFMLFMQPLFTLGSIVRTRARFGYADDISLLAASDSLESNCE</sequence>
<dbReference type="PANTHER" id="PTHR33481:SF1">
    <property type="entry name" value="ENDONUCLEASE_EXONUCLEASE_PHOSPHATASE DOMAIN-CONTAINING PROTEIN-RELATED"/>
    <property type="match status" value="1"/>
</dbReference>
<dbReference type="Proteomes" id="UP000243515">
    <property type="component" value="Unassembled WGS sequence"/>
</dbReference>